<dbReference type="InterPro" id="IPR027443">
    <property type="entry name" value="IPNS-like_sf"/>
</dbReference>
<keyword evidence="2" id="KW-0479">Metal-binding</keyword>
<dbReference type="GO" id="GO:0016491">
    <property type="term" value="F:oxidoreductase activity"/>
    <property type="evidence" value="ECO:0007669"/>
    <property type="project" value="UniProtKB-KW"/>
</dbReference>
<dbReference type="SUPFAM" id="SSF51197">
    <property type="entry name" value="Clavaminate synthase-like"/>
    <property type="match status" value="1"/>
</dbReference>
<evidence type="ECO:0000313" key="7">
    <source>
        <dbReference type="EMBL" id="ANO50291.1"/>
    </source>
</evidence>
<dbReference type="Pfam" id="PF03171">
    <property type="entry name" value="2OG-FeII_Oxy"/>
    <property type="match status" value="1"/>
</dbReference>
<dbReference type="Proteomes" id="UP000092695">
    <property type="component" value="Chromosome"/>
</dbReference>
<keyword evidence="3" id="KW-0560">Oxidoreductase</keyword>
<evidence type="ECO:0000256" key="3">
    <source>
        <dbReference type="ARBA" id="ARBA00023002"/>
    </source>
</evidence>
<evidence type="ECO:0000259" key="6">
    <source>
        <dbReference type="Pfam" id="PF14226"/>
    </source>
</evidence>
<dbReference type="EMBL" id="CP016268">
    <property type="protein sequence ID" value="ANO50291.1"/>
    <property type="molecule type" value="Genomic_DNA"/>
</dbReference>
<proteinExistence type="inferred from homology"/>
<reference evidence="7 8" key="1">
    <citation type="submission" date="2016-06" db="EMBL/GenBank/DDBJ databases">
        <title>Complete genome sequence of a deep-branching marine Gamma Proteobacterium Woeseia oceani type strain XK5.</title>
        <authorList>
            <person name="Mu D."/>
            <person name="Du Z."/>
        </authorList>
    </citation>
    <scope>NUCLEOTIDE SEQUENCE [LARGE SCALE GENOMIC DNA]</scope>
    <source>
        <strain evidence="7 8">XK5</strain>
    </source>
</reference>
<accession>A0A193LCY4</accession>
<dbReference type="Pfam" id="PF14226">
    <property type="entry name" value="DIOX_N"/>
    <property type="match status" value="1"/>
</dbReference>
<feature type="domain" description="Isopenicillin N synthase-like Fe(2+) 2OG dioxygenase" evidence="5">
    <location>
        <begin position="186"/>
        <end position="246"/>
    </location>
</feature>
<evidence type="ECO:0000259" key="5">
    <source>
        <dbReference type="Pfam" id="PF03171"/>
    </source>
</evidence>
<evidence type="ECO:0008006" key="9">
    <source>
        <dbReference type="Google" id="ProtNLM"/>
    </source>
</evidence>
<gene>
    <name evidence="7" type="ORF">BA177_02810</name>
</gene>
<dbReference type="STRING" id="1548547.BA177_02810"/>
<evidence type="ECO:0000256" key="4">
    <source>
        <dbReference type="ARBA" id="ARBA00023004"/>
    </source>
</evidence>
<feature type="domain" description="Non-haem dioxygenase N-terminal" evidence="6">
    <location>
        <begin position="22"/>
        <end position="138"/>
    </location>
</feature>
<dbReference type="GO" id="GO:0046872">
    <property type="term" value="F:metal ion binding"/>
    <property type="evidence" value="ECO:0007669"/>
    <property type="project" value="UniProtKB-KW"/>
</dbReference>
<dbReference type="RefSeq" id="WP_068612582.1">
    <property type="nucleotide sequence ID" value="NZ_CP016268.1"/>
</dbReference>
<evidence type="ECO:0000313" key="8">
    <source>
        <dbReference type="Proteomes" id="UP000092695"/>
    </source>
</evidence>
<organism evidence="7 8">
    <name type="scientific">Woeseia oceani</name>
    <dbReference type="NCBI Taxonomy" id="1548547"/>
    <lineage>
        <taxon>Bacteria</taxon>
        <taxon>Pseudomonadati</taxon>
        <taxon>Pseudomonadota</taxon>
        <taxon>Gammaproteobacteria</taxon>
        <taxon>Woeseiales</taxon>
        <taxon>Woeseiaceae</taxon>
        <taxon>Woeseia</taxon>
    </lineage>
</organism>
<evidence type="ECO:0000256" key="1">
    <source>
        <dbReference type="ARBA" id="ARBA00008056"/>
    </source>
</evidence>
<sequence length="247" mass="26971">MPRTTDLRSTSPDTIAGVQPDCIDAAGLLSGAPVNPAVVQLISTAAASNGYLAIKNLFSHNNADLALLASMHEFFSLPDDDQRKAAVSVAKRQIKHGWMPLYGEPAYQPGTRAHVESFDFGRPRRGDDDPLHSSIWPELPGFHHASRNAWDVLSKAGFALLDAISVALDKPAPFLRAQCDSQDRSTMRLLHYPGQQRQAEPGDVGIAAHTDFECITLLYQTAAGLELRDPQGRWHDATASDRQVIVR</sequence>
<keyword evidence="4" id="KW-0408">Iron</keyword>
<dbReference type="PANTHER" id="PTHR10209:SF881">
    <property type="entry name" value="FI07970P-RELATED"/>
    <property type="match status" value="1"/>
</dbReference>
<dbReference type="AlphaFoldDB" id="A0A193LCY4"/>
<protein>
    <recommendedName>
        <fullName evidence="9">Non-haem dioxygenase N-terminal domain-containing protein</fullName>
    </recommendedName>
</protein>
<dbReference type="Gene3D" id="2.60.120.330">
    <property type="entry name" value="B-lactam Antibiotic, Isopenicillin N Synthase, Chain"/>
    <property type="match status" value="1"/>
</dbReference>
<dbReference type="InterPro" id="IPR044861">
    <property type="entry name" value="IPNS-like_FE2OG_OXY"/>
</dbReference>
<keyword evidence="8" id="KW-1185">Reference proteome</keyword>
<dbReference type="PANTHER" id="PTHR10209">
    <property type="entry name" value="OXIDOREDUCTASE, 2OG-FE II OXYGENASE FAMILY PROTEIN"/>
    <property type="match status" value="1"/>
</dbReference>
<evidence type="ECO:0000256" key="2">
    <source>
        <dbReference type="ARBA" id="ARBA00022723"/>
    </source>
</evidence>
<comment type="similarity">
    <text evidence="1">Belongs to the iron/ascorbate-dependent oxidoreductase family.</text>
</comment>
<dbReference type="KEGG" id="woc:BA177_02810"/>
<dbReference type="InterPro" id="IPR026992">
    <property type="entry name" value="DIOX_N"/>
</dbReference>
<name>A0A193LCY4_9GAMM</name>